<evidence type="ECO:0000259" key="8">
    <source>
        <dbReference type="PROSITE" id="PS51751"/>
    </source>
</evidence>
<proteinExistence type="inferred from homology"/>
<sequence>MASILSRKRDMAYLTFFLIHIPVMFCVDLYPLYPTSLRPPFLDKIRHFYIETYHDQFFISPPAWFTMYMWMELLYHTPLSVWAISALWRDDKRLRIHLLAFAVQTAITTSTCIADYLSWTTISNAQKLELGKLYVPYLALSIFMGIDMYGRLTKAIVGRIPPVDKKVL</sequence>
<feature type="transmembrane region" description="Helical" evidence="7">
    <location>
        <begin position="12"/>
        <end position="33"/>
    </location>
</feature>
<dbReference type="PANTHER" id="PTHR31204">
    <property type="entry name" value="SIGMA INTRACELLULAR RECEPTOR 2"/>
    <property type="match status" value="1"/>
</dbReference>
<dbReference type="InterPro" id="IPR051987">
    <property type="entry name" value="Sigma-2_receptor-like"/>
</dbReference>
<dbReference type="Proteomes" id="UP001274830">
    <property type="component" value="Unassembled WGS sequence"/>
</dbReference>
<accession>A0AAE0WUP2</accession>
<keyword evidence="4 7" id="KW-0256">Endoplasmic reticulum</keyword>
<protein>
    <recommendedName>
        <fullName evidence="7">Efficient mitochondria targeting-associated protein 19</fullName>
    </recommendedName>
</protein>
<dbReference type="InterPro" id="IPR016964">
    <property type="entry name" value="Sigma2_recept"/>
</dbReference>
<evidence type="ECO:0000313" key="9">
    <source>
        <dbReference type="EMBL" id="KAK3678399.1"/>
    </source>
</evidence>
<evidence type="ECO:0000256" key="5">
    <source>
        <dbReference type="ARBA" id="ARBA00022989"/>
    </source>
</evidence>
<organism evidence="9 10">
    <name type="scientific">Recurvomyces mirabilis</name>
    <dbReference type="NCBI Taxonomy" id="574656"/>
    <lineage>
        <taxon>Eukaryota</taxon>
        <taxon>Fungi</taxon>
        <taxon>Dikarya</taxon>
        <taxon>Ascomycota</taxon>
        <taxon>Pezizomycotina</taxon>
        <taxon>Dothideomycetes</taxon>
        <taxon>Dothideomycetidae</taxon>
        <taxon>Mycosphaerellales</taxon>
        <taxon>Teratosphaeriaceae</taxon>
        <taxon>Recurvomyces</taxon>
    </lineage>
</organism>
<comment type="similarity">
    <text evidence="2">Belongs to the TMEM97/sigma-2 receptor family.</text>
</comment>
<comment type="caution">
    <text evidence="9">The sequence shown here is derived from an EMBL/GenBank/DDBJ whole genome shotgun (WGS) entry which is preliminary data.</text>
</comment>
<keyword evidence="3 7" id="KW-0812">Transmembrane</keyword>
<evidence type="ECO:0000256" key="6">
    <source>
        <dbReference type="ARBA" id="ARBA00023136"/>
    </source>
</evidence>
<feature type="domain" description="EXPERA" evidence="8">
    <location>
        <begin position="9"/>
        <end position="145"/>
    </location>
</feature>
<evidence type="ECO:0000256" key="2">
    <source>
        <dbReference type="ARBA" id="ARBA00009096"/>
    </source>
</evidence>
<gene>
    <name evidence="9" type="ORF">LTR78_001696</name>
</gene>
<evidence type="ECO:0000256" key="1">
    <source>
        <dbReference type="ARBA" id="ARBA00004477"/>
    </source>
</evidence>
<keyword evidence="6 7" id="KW-0472">Membrane</keyword>
<dbReference type="PIRSF" id="PIRSF031032">
    <property type="entry name" value="TMP_97_prd"/>
    <property type="match status" value="1"/>
</dbReference>
<dbReference type="Pfam" id="PF05241">
    <property type="entry name" value="EBP"/>
    <property type="match status" value="1"/>
</dbReference>
<evidence type="ECO:0000256" key="4">
    <source>
        <dbReference type="ARBA" id="ARBA00022824"/>
    </source>
</evidence>
<keyword evidence="10" id="KW-1185">Reference proteome</keyword>
<dbReference type="PANTHER" id="PTHR31204:SF1">
    <property type="entry name" value="SIGMA INTRACELLULAR RECEPTOR 2"/>
    <property type="match status" value="1"/>
</dbReference>
<name>A0AAE0WUP2_9PEZI</name>
<comment type="subcellular location">
    <subcellularLocation>
        <location evidence="1">Endoplasmic reticulum membrane</location>
        <topology evidence="1">Multi-pass membrane protein</topology>
    </subcellularLocation>
</comment>
<dbReference type="PROSITE" id="PS51751">
    <property type="entry name" value="EXPERA"/>
    <property type="match status" value="1"/>
</dbReference>
<feature type="transmembrane region" description="Helical" evidence="7">
    <location>
        <begin position="63"/>
        <end position="84"/>
    </location>
</feature>
<evidence type="ECO:0000313" key="10">
    <source>
        <dbReference type="Proteomes" id="UP001274830"/>
    </source>
</evidence>
<dbReference type="InterPro" id="IPR033118">
    <property type="entry name" value="EXPERA"/>
</dbReference>
<dbReference type="EMBL" id="JAUTXT010000004">
    <property type="protein sequence ID" value="KAK3678399.1"/>
    <property type="molecule type" value="Genomic_DNA"/>
</dbReference>
<evidence type="ECO:0000256" key="7">
    <source>
        <dbReference type="PIRNR" id="PIRNR031032"/>
    </source>
</evidence>
<reference evidence="9" key="1">
    <citation type="submission" date="2023-07" db="EMBL/GenBank/DDBJ databases">
        <title>Black Yeasts Isolated from many extreme environments.</title>
        <authorList>
            <person name="Coleine C."/>
            <person name="Stajich J.E."/>
            <person name="Selbmann L."/>
        </authorList>
    </citation>
    <scope>NUCLEOTIDE SEQUENCE</scope>
    <source>
        <strain evidence="9">CCFEE 5485</strain>
    </source>
</reference>
<feature type="transmembrane region" description="Helical" evidence="7">
    <location>
        <begin position="96"/>
        <end position="119"/>
    </location>
</feature>
<keyword evidence="5 7" id="KW-1133">Transmembrane helix</keyword>
<dbReference type="GO" id="GO:0005789">
    <property type="term" value="C:endoplasmic reticulum membrane"/>
    <property type="evidence" value="ECO:0007669"/>
    <property type="project" value="UniProtKB-SubCell"/>
</dbReference>
<feature type="transmembrane region" description="Helical" evidence="7">
    <location>
        <begin position="131"/>
        <end position="150"/>
    </location>
</feature>
<evidence type="ECO:0000256" key="3">
    <source>
        <dbReference type="ARBA" id="ARBA00022692"/>
    </source>
</evidence>
<dbReference type="AlphaFoldDB" id="A0AAE0WUP2"/>